<sequence length="169" mass="19351">MKKQVLFIGLLVVMSLLLVGNFSWAATTSQNIGLIDVEKLFNAHPNTQKIIDLERQFVEEKQKRQQDLNEKGKGKTREEVRELEDQMNIEWAPVGEEMLKQRQELINQRYSDVIDSIKAVAESMKLSLVIRTQIRVPVSQNEAVDMPVVLYGGTDITDKVIEKLKTLNN</sequence>
<dbReference type="InterPro" id="IPR024930">
    <property type="entry name" value="Skp_dom_sf"/>
</dbReference>
<evidence type="ECO:0000256" key="2">
    <source>
        <dbReference type="ARBA" id="ARBA00022729"/>
    </source>
</evidence>
<dbReference type="InterPro" id="IPR005632">
    <property type="entry name" value="Chaperone_Skp"/>
</dbReference>
<dbReference type="GO" id="GO:0051082">
    <property type="term" value="F:unfolded protein binding"/>
    <property type="evidence" value="ECO:0007669"/>
    <property type="project" value="InterPro"/>
</dbReference>
<dbReference type="AlphaFoldDB" id="A0A1V5SRX7"/>
<dbReference type="EMBL" id="MWBQ01000094">
    <property type="protein sequence ID" value="OQA57257.1"/>
    <property type="molecule type" value="Genomic_DNA"/>
</dbReference>
<evidence type="ECO:0000256" key="1">
    <source>
        <dbReference type="ARBA" id="ARBA00009091"/>
    </source>
</evidence>
<comment type="caution">
    <text evidence="4">The sequence shown here is derived from an EMBL/GenBank/DDBJ whole genome shotgun (WGS) entry which is preliminary data.</text>
</comment>
<dbReference type="Proteomes" id="UP000485569">
    <property type="component" value="Unassembled WGS sequence"/>
</dbReference>
<dbReference type="Pfam" id="PF03938">
    <property type="entry name" value="OmpH"/>
    <property type="match status" value="1"/>
</dbReference>
<dbReference type="SUPFAM" id="SSF111384">
    <property type="entry name" value="OmpH-like"/>
    <property type="match status" value="1"/>
</dbReference>
<name>A0A1V5SRX7_9BACT</name>
<reference evidence="4" key="1">
    <citation type="submission" date="2017-02" db="EMBL/GenBank/DDBJ databases">
        <title>Delving into the versatile metabolic prowess of the omnipresent phylum Bacteroidetes.</title>
        <authorList>
            <person name="Nobu M.K."/>
            <person name="Mei R."/>
            <person name="Narihiro T."/>
            <person name="Kuroda K."/>
            <person name="Liu W.-T."/>
        </authorList>
    </citation>
    <scope>NUCLEOTIDE SEQUENCE</scope>
    <source>
        <strain evidence="4">ADurb.Bin276</strain>
    </source>
</reference>
<comment type="similarity">
    <text evidence="1">Belongs to the Skp family.</text>
</comment>
<organism evidence="4">
    <name type="scientific">Candidatus Atribacter allofermentans</name>
    <dbReference type="NCBI Taxonomy" id="1852833"/>
    <lineage>
        <taxon>Bacteria</taxon>
        <taxon>Pseudomonadati</taxon>
        <taxon>Atribacterota</taxon>
        <taxon>Atribacteria</taxon>
        <taxon>Atribacterales</taxon>
        <taxon>Atribacteraceae</taxon>
        <taxon>Atribacter</taxon>
    </lineage>
</organism>
<dbReference type="SMART" id="SM00935">
    <property type="entry name" value="OmpH"/>
    <property type="match status" value="1"/>
</dbReference>
<feature type="signal peptide" evidence="3">
    <location>
        <begin position="1"/>
        <end position="25"/>
    </location>
</feature>
<dbReference type="PANTHER" id="PTHR35089">
    <property type="entry name" value="CHAPERONE PROTEIN SKP"/>
    <property type="match status" value="1"/>
</dbReference>
<protein>
    <submittedName>
        <fullName evidence="4">Outer membrane protein (OmpH-like)</fullName>
    </submittedName>
</protein>
<dbReference type="GO" id="GO:0005829">
    <property type="term" value="C:cytosol"/>
    <property type="evidence" value="ECO:0007669"/>
    <property type="project" value="TreeGrafter"/>
</dbReference>
<evidence type="ECO:0000313" key="4">
    <source>
        <dbReference type="EMBL" id="OQA57257.1"/>
    </source>
</evidence>
<dbReference type="GO" id="GO:0050821">
    <property type="term" value="P:protein stabilization"/>
    <property type="evidence" value="ECO:0007669"/>
    <property type="project" value="TreeGrafter"/>
</dbReference>
<feature type="chain" id="PRO_5012031155" evidence="3">
    <location>
        <begin position="26"/>
        <end position="169"/>
    </location>
</feature>
<accession>A0A1V5SRX7</accession>
<evidence type="ECO:0000256" key="3">
    <source>
        <dbReference type="SAM" id="SignalP"/>
    </source>
</evidence>
<proteinExistence type="inferred from homology"/>
<dbReference type="Gene3D" id="3.30.910.20">
    <property type="entry name" value="Skp domain"/>
    <property type="match status" value="1"/>
</dbReference>
<dbReference type="PANTHER" id="PTHR35089:SF1">
    <property type="entry name" value="CHAPERONE PROTEIN SKP"/>
    <property type="match status" value="1"/>
</dbReference>
<keyword evidence="2 3" id="KW-0732">Signal</keyword>
<gene>
    <name evidence="4" type="ORF">BWY41_01316</name>
</gene>